<dbReference type="GO" id="GO:0008360">
    <property type="term" value="P:regulation of cell shape"/>
    <property type="evidence" value="ECO:0007669"/>
    <property type="project" value="UniProtKB-UniRule"/>
</dbReference>
<comment type="subcellular location">
    <subcellularLocation>
        <location evidence="6">Cytoplasm</location>
    </subcellularLocation>
    <text evidence="6">Membrane-associated.</text>
</comment>
<dbReference type="NCBIfam" id="NF010539">
    <property type="entry name" value="PRK13927.1"/>
    <property type="match status" value="1"/>
</dbReference>
<feature type="binding site" evidence="6">
    <location>
        <begin position="203"/>
        <end position="206"/>
    </location>
    <ligand>
        <name>ATP</name>
        <dbReference type="ChEBI" id="CHEBI:30616"/>
    </ligand>
</feature>
<accession>A0A554LGW4</accession>
<dbReference type="InterPro" id="IPR004753">
    <property type="entry name" value="MreB"/>
</dbReference>
<keyword evidence="1 6" id="KW-0963">Cytoplasm</keyword>
<protein>
    <recommendedName>
        <fullName evidence="6">Cell shape-determining protein MreB</fullName>
    </recommendedName>
</protein>
<evidence type="ECO:0000256" key="4">
    <source>
        <dbReference type="ARBA" id="ARBA00022960"/>
    </source>
</evidence>
<dbReference type="PRINTS" id="PR01652">
    <property type="entry name" value="SHAPEPROTEIN"/>
</dbReference>
<dbReference type="AlphaFoldDB" id="A0A554LGW4"/>
<comment type="caution">
    <text evidence="7">The sequence shown here is derived from an EMBL/GenBank/DDBJ whole genome shotgun (WGS) entry which is preliminary data.</text>
</comment>
<dbReference type="Proteomes" id="UP000318296">
    <property type="component" value="Unassembled WGS sequence"/>
</dbReference>
<name>A0A554LGW4_9BACT</name>
<evidence type="ECO:0000256" key="6">
    <source>
        <dbReference type="HAMAP-Rule" id="MF_02207"/>
    </source>
</evidence>
<dbReference type="HAMAP" id="MF_02207">
    <property type="entry name" value="MreB"/>
    <property type="match status" value="1"/>
</dbReference>
<dbReference type="NCBIfam" id="TIGR00904">
    <property type="entry name" value="mreB"/>
    <property type="match status" value="1"/>
</dbReference>
<dbReference type="Pfam" id="PF06723">
    <property type="entry name" value="MreB_Mbl"/>
    <property type="match status" value="1"/>
</dbReference>
<keyword evidence="2 6" id="KW-0547">Nucleotide-binding</keyword>
<reference evidence="7 8" key="1">
    <citation type="submission" date="2017-07" db="EMBL/GenBank/DDBJ databases">
        <title>Mechanisms for carbon and nitrogen cycling indicate functional differentiation within the Candidate Phyla Radiation.</title>
        <authorList>
            <person name="Danczak R.E."/>
            <person name="Johnston M.D."/>
            <person name="Kenah C."/>
            <person name="Slattery M."/>
            <person name="Wrighton K.C."/>
            <person name="Wilkins M.J."/>
        </authorList>
    </citation>
    <scope>NUCLEOTIDE SEQUENCE [LARGE SCALE GENOMIC DNA]</scope>
    <source>
        <strain evidence="7">Licking1014_96</strain>
    </source>
</reference>
<evidence type="ECO:0000256" key="1">
    <source>
        <dbReference type="ARBA" id="ARBA00022490"/>
    </source>
</evidence>
<feature type="binding site" evidence="6">
    <location>
        <begin position="155"/>
        <end position="157"/>
    </location>
    <ligand>
        <name>ATP</name>
        <dbReference type="ChEBI" id="CHEBI:30616"/>
    </ligand>
</feature>
<evidence type="ECO:0000313" key="8">
    <source>
        <dbReference type="Proteomes" id="UP000318296"/>
    </source>
</evidence>
<dbReference type="PANTHER" id="PTHR42749">
    <property type="entry name" value="CELL SHAPE-DETERMINING PROTEIN MREB"/>
    <property type="match status" value="1"/>
</dbReference>
<dbReference type="SUPFAM" id="SSF53067">
    <property type="entry name" value="Actin-like ATPase domain"/>
    <property type="match status" value="2"/>
</dbReference>
<proteinExistence type="inferred from homology"/>
<evidence type="ECO:0000313" key="7">
    <source>
        <dbReference type="EMBL" id="TSC92120.1"/>
    </source>
</evidence>
<dbReference type="InterPro" id="IPR043129">
    <property type="entry name" value="ATPase_NBD"/>
</dbReference>
<dbReference type="Gene3D" id="3.30.420.40">
    <property type="match status" value="2"/>
</dbReference>
<comment type="caution">
    <text evidence="6">Lacks conserved residue(s) required for the propagation of feature annotation.</text>
</comment>
<dbReference type="EMBL" id="VMGH01000015">
    <property type="protein sequence ID" value="TSC92120.1"/>
    <property type="molecule type" value="Genomic_DNA"/>
</dbReference>
<evidence type="ECO:0000256" key="3">
    <source>
        <dbReference type="ARBA" id="ARBA00022840"/>
    </source>
</evidence>
<comment type="subunit">
    <text evidence="6">Forms polymers.</text>
</comment>
<keyword evidence="3 6" id="KW-0067">ATP-binding</keyword>
<dbReference type="InterPro" id="IPR056546">
    <property type="entry name" value="MreB_MamK-like"/>
</dbReference>
<comment type="function">
    <text evidence="6">Forms membrane-associated dynamic filaments that are essential for cell shape determination. Acts by regulating cell wall synthesis and cell elongation, and thus cell shape. A feedback loop between cell geometry and MreB localization may maintain elongated cell shape by targeting cell wall growth to regions of negative cell wall curvature.</text>
</comment>
<keyword evidence="4 6" id="KW-0133">Cell shape</keyword>
<dbReference type="CDD" id="cd10225">
    <property type="entry name" value="ASKHA_NBD_MreB-like"/>
    <property type="match status" value="1"/>
</dbReference>
<dbReference type="GO" id="GO:0005737">
    <property type="term" value="C:cytoplasm"/>
    <property type="evidence" value="ECO:0007669"/>
    <property type="project" value="UniProtKB-SubCell"/>
</dbReference>
<sequence>MAKRIAIDLGTTNTLVYVPKKGIIFNEPTVVAISAETDKILAVGKEAKEMIGRTPESIIASHPLRDGVIANYRVTEAMLRYYINKVSGAFNLFRPEVMVSVPAGVTSTERRAVVDATLAAGAREAHLIKEPVAAALGAGVPIGSASGNMIIDIGGGTSEVAVIALGDIVVSTSVRVGGNKMDEAITDYIRRKHKLIIGERTAEKIKIKVGTAMPLRKEKTIEISGSNSITSLPESLFVGSNDIPTALESVLKDIISAVKSILQKTPPELAADVIDKGIIMSGGGSKLRRIDDLFSRITGVPCQLAEKPLLCVVKGTGMALEQLDEYKKSVLWIK</sequence>
<comment type="similarity">
    <text evidence="5 6">Belongs to the FtsA/MreB family.</text>
</comment>
<dbReference type="PANTHER" id="PTHR42749:SF1">
    <property type="entry name" value="CELL SHAPE-DETERMINING PROTEIN MREB"/>
    <property type="match status" value="1"/>
</dbReference>
<dbReference type="GO" id="GO:0000902">
    <property type="term" value="P:cell morphogenesis"/>
    <property type="evidence" value="ECO:0007669"/>
    <property type="project" value="InterPro"/>
</dbReference>
<organism evidence="7 8">
    <name type="scientific">Candidatus Berkelbacteria bacterium Licking1014_96</name>
    <dbReference type="NCBI Taxonomy" id="2017149"/>
    <lineage>
        <taxon>Bacteria</taxon>
        <taxon>Candidatus Berkelbacteria</taxon>
    </lineage>
</organism>
<evidence type="ECO:0000256" key="2">
    <source>
        <dbReference type="ARBA" id="ARBA00022741"/>
    </source>
</evidence>
<dbReference type="GO" id="GO:0005524">
    <property type="term" value="F:ATP binding"/>
    <property type="evidence" value="ECO:0007669"/>
    <property type="project" value="UniProtKB-KW"/>
</dbReference>
<evidence type="ECO:0000256" key="5">
    <source>
        <dbReference type="ARBA" id="ARBA00023458"/>
    </source>
</evidence>
<gene>
    <name evidence="6" type="primary">mreB</name>
    <name evidence="7" type="ORF">CEN92_112</name>
</gene>